<dbReference type="Proteomes" id="UP000696573">
    <property type="component" value="Unassembled WGS sequence"/>
</dbReference>
<sequence length="656" mass="74009">MACKINELPAEINWQIWSYLSLAELSMLSQCDKTINKLLNFYLLHTAIMYWGCSQGDRLLIQKALSYGADASIIEIDEADPSTSTKFGLPLRDHPTKRLTRVSTLAIVAESGDEVAFQFLLDHGARIDPCILSDLRWPSMSKFLLDPHRMQLLHQCIKNGLVHDITNHEESIDRLLIEPVGSIAGLDESGWWAKGANPHLSLLQNTDEGVKSAVVTFVLLESISVARFLASFAPSWHNHPIEFLLRAYYGYDWLRLMLFVPPVIPSITPTTAEWLVLIAAHQMASSGSTKMMDVLLEAQIDIAKDTPEIGFQFGRRTRDTMAEGWVIDPKGLTGVDAVFVYVLAVDYTKPTKPGTLSASQGLQYLFQKGASLRKIVFWRREDLSEGCIRPLYWYAWRKWDCERGLLHDEAFSLLKILLRKGAVDSMLKHYLTVCKCTCSQTQSALTLSQRQVILARWAALVDIMTIGFHPHDAPRLSRMLSHLLQSIVRDALNLDLDSPEINTPYLLVARLNRGIINMRHALTIRKLIEKGANPRCTALWGGKLESILEAVSSSFRQDLNPDTMRYKLQRSFVRGLIKLGAKPLEYGEFSSGLELDEEKCFGFVFGCDPASKSIPAYEGVIPEEEIPLWTLDGVPLLCLPESCFPKRRIWEYSPSR</sequence>
<gene>
    <name evidence="1" type="ORF">CRHIZ90672A_00004916</name>
</gene>
<dbReference type="EMBL" id="CABFNQ020000768">
    <property type="protein sequence ID" value="CAH0043040.1"/>
    <property type="molecule type" value="Genomic_DNA"/>
</dbReference>
<proteinExistence type="predicted"/>
<comment type="caution">
    <text evidence="1">The sequence shown here is derived from an EMBL/GenBank/DDBJ whole genome shotgun (WGS) entry which is preliminary data.</text>
</comment>
<evidence type="ECO:0000313" key="1">
    <source>
        <dbReference type="EMBL" id="CAH0043040.1"/>
    </source>
</evidence>
<dbReference type="OrthoDB" id="4508560at2759"/>
<dbReference type="Gene3D" id="1.25.40.20">
    <property type="entry name" value="Ankyrin repeat-containing domain"/>
    <property type="match status" value="1"/>
</dbReference>
<evidence type="ECO:0008006" key="3">
    <source>
        <dbReference type="Google" id="ProtNLM"/>
    </source>
</evidence>
<evidence type="ECO:0000313" key="2">
    <source>
        <dbReference type="Proteomes" id="UP000696573"/>
    </source>
</evidence>
<organism evidence="1 2">
    <name type="scientific">Clonostachys rhizophaga</name>
    <dbReference type="NCBI Taxonomy" id="160324"/>
    <lineage>
        <taxon>Eukaryota</taxon>
        <taxon>Fungi</taxon>
        <taxon>Dikarya</taxon>
        <taxon>Ascomycota</taxon>
        <taxon>Pezizomycotina</taxon>
        <taxon>Sordariomycetes</taxon>
        <taxon>Hypocreomycetidae</taxon>
        <taxon>Hypocreales</taxon>
        <taxon>Bionectriaceae</taxon>
        <taxon>Clonostachys</taxon>
    </lineage>
</organism>
<keyword evidence="2" id="KW-1185">Reference proteome</keyword>
<dbReference type="InterPro" id="IPR036770">
    <property type="entry name" value="Ankyrin_rpt-contain_sf"/>
</dbReference>
<accession>A0A9N9W4B3</accession>
<reference evidence="1" key="1">
    <citation type="submission" date="2021-10" db="EMBL/GenBank/DDBJ databases">
        <authorList>
            <person name="Piombo E."/>
        </authorList>
    </citation>
    <scope>NUCLEOTIDE SEQUENCE</scope>
</reference>
<dbReference type="AlphaFoldDB" id="A0A9N9W4B3"/>
<name>A0A9N9W4B3_9HYPO</name>
<protein>
    <recommendedName>
        <fullName evidence="3">F-box domain-containing protein</fullName>
    </recommendedName>
</protein>